<name>A0A0V0GXA3_SOLCH</name>
<protein>
    <submittedName>
        <fullName evidence="1">Putative ovule protein</fullName>
    </submittedName>
</protein>
<proteinExistence type="predicted"/>
<organism evidence="1">
    <name type="scientific">Solanum chacoense</name>
    <name type="common">Chaco potato</name>
    <dbReference type="NCBI Taxonomy" id="4108"/>
    <lineage>
        <taxon>Eukaryota</taxon>
        <taxon>Viridiplantae</taxon>
        <taxon>Streptophyta</taxon>
        <taxon>Embryophyta</taxon>
        <taxon>Tracheophyta</taxon>
        <taxon>Spermatophyta</taxon>
        <taxon>Magnoliopsida</taxon>
        <taxon>eudicotyledons</taxon>
        <taxon>Gunneridae</taxon>
        <taxon>Pentapetalae</taxon>
        <taxon>asterids</taxon>
        <taxon>lamiids</taxon>
        <taxon>Solanales</taxon>
        <taxon>Solanaceae</taxon>
        <taxon>Solanoideae</taxon>
        <taxon>Solaneae</taxon>
        <taxon>Solanum</taxon>
    </lineage>
</organism>
<sequence>MFRAVKYKYGRERTFFAFAHLFICFGYGDPHGILEVNFSVVPCQKECCFSFSQFLSTTNL</sequence>
<reference evidence="1" key="1">
    <citation type="submission" date="2015-12" db="EMBL/GenBank/DDBJ databases">
        <title>Gene expression during late stages of embryo sac development: a critical building block for successful pollen-pistil interactions.</title>
        <authorList>
            <person name="Liu Y."/>
            <person name="Joly V."/>
            <person name="Sabar M."/>
            <person name="Matton D.P."/>
        </authorList>
    </citation>
    <scope>NUCLEOTIDE SEQUENCE</scope>
</reference>
<dbReference type="EMBL" id="GEDG01029115">
    <property type="protein sequence ID" value="JAP12751.1"/>
    <property type="molecule type" value="Transcribed_RNA"/>
</dbReference>
<evidence type="ECO:0000313" key="1">
    <source>
        <dbReference type="EMBL" id="JAP12751.1"/>
    </source>
</evidence>
<accession>A0A0V0GXA3</accession>
<dbReference type="AlphaFoldDB" id="A0A0V0GXA3"/>